<evidence type="ECO:0000256" key="5">
    <source>
        <dbReference type="ARBA" id="ARBA00022827"/>
    </source>
</evidence>
<accession>A0A2R4W1G6</accession>
<evidence type="ECO:0000256" key="7">
    <source>
        <dbReference type="ARBA" id="ARBA00023004"/>
    </source>
</evidence>
<dbReference type="PROSITE" id="PS00198">
    <property type="entry name" value="4FE4S_FER_1"/>
    <property type="match status" value="2"/>
</dbReference>
<dbReference type="SUPFAM" id="SSF54862">
    <property type="entry name" value="4Fe-4S ferredoxins"/>
    <property type="match status" value="1"/>
</dbReference>
<name>A0A2R4W1G6_THEAF</name>
<keyword evidence="8" id="KW-0411">Iron-sulfur</keyword>
<feature type="domain" description="4Fe-4S ferredoxin-type" evidence="9">
    <location>
        <begin position="242"/>
        <end position="272"/>
    </location>
</feature>
<keyword evidence="7" id="KW-0408">Iron</keyword>
<dbReference type="GO" id="GO:0016491">
    <property type="term" value="F:oxidoreductase activity"/>
    <property type="evidence" value="ECO:0007669"/>
    <property type="project" value="UniProtKB-KW"/>
</dbReference>
<dbReference type="KEGG" id="taci:TDSAC_1310"/>
<dbReference type="InterPro" id="IPR039650">
    <property type="entry name" value="HdrA-like"/>
</dbReference>
<dbReference type="PANTHER" id="PTHR43498:SF1">
    <property type="entry name" value="COB--COM HETERODISULFIDE REDUCTASE IRON-SULFUR SUBUNIT A"/>
    <property type="match status" value="1"/>
</dbReference>
<dbReference type="RefSeq" id="WP_108309438.1">
    <property type="nucleotide sequence ID" value="NZ_CP020921.1"/>
</dbReference>
<keyword evidence="11" id="KW-1185">Reference proteome</keyword>
<keyword evidence="5" id="KW-0274">FAD</keyword>
<keyword evidence="3" id="KW-0004">4Fe-4S</keyword>
<evidence type="ECO:0000256" key="8">
    <source>
        <dbReference type="ARBA" id="ARBA00023014"/>
    </source>
</evidence>
<comment type="cofactor">
    <cofactor evidence="1">
        <name>FAD</name>
        <dbReference type="ChEBI" id="CHEBI:57692"/>
    </cofactor>
</comment>
<feature type="domain" description="4Fe-4S ferredoxin-type" evidence="9">
    <location>
        <begin position="633"/>
        <end position="662"/>
    </location>
</feature>
<dbReference type="PROSITE" id="PS51379">
    <property type="entry name" value="4FE4S_FER_2"/>
    <property type="match status" value="3"/>
</dbReference>
<comment type="similarity">
    <text evidence="2">Belongs to the HdrA family.</text>
</comment>
<protein>
    <submittedName>
        <fullName evidence="10">CoB--CoM heterodisulfide reductase subunit A</fullName>
    </submittedName>
</protein>
<reference evidence="10 11" key="1">
    <citation type="submission" date="2017-04" db="EMBL/GenBank/DDBJ databases">
        <title>Genomic insights into metabolism of Thermodesulfobium acidiphilum.</title>
        <authorList>
            <person name="Toshchakov S.V."/>
            <person name="Frolov E.N."/>
            <person name="Kublanov I.V."/>
            <person name="Samarov N.I."/>
            <person name="Novikov A."/>
            <person name="Lebedinsky A.V."/>
            <person name="Bonch-Osmolovskaya E.A."/>
            <person name="Chernyh N.A."/>
        </authorList>
    </citation>
    <scope>NUCLEOTIDE SEQUENCE [LARGE SCALE GENOMIC DNA]</scope>
    <source>
        <strain evidence="10 11">3127-1</strain>
    </source>
</reference>
<dbReference type="InterPro" id="IPR017900">
    <property type="entry name" value="4Fe4S_Fe_S_CS"/>
</dbReference>
<dbReference type="Gene3D" id="3.40.50.720">
    <property type="entry name" value="NAD(P)-binding Rossmann-like Domain"/>
    <property type="match status" value="1"/>
</dbReference>
<dbReference type="InterPro" id="IPR036188">
    <property type="entry name" value="FAD/NAD-bd_sf"/>
</dbReference>
<dbReference type="SUPFAM" id="SSF51905">
    <property type="entry name" value="FAD/NAD(P)-binding domain"/>
    <property type="match status" value="1"/>
</dbReference>
<dbReference type="OrthoDB" id="9795268at2"/>
<proteinExistence type="inferred from homology"/>
<sequence>MSASGEDALKIGVYVCHCGENIAGAVDVEAVRKFAESLPNVAIARDYMFMCSDPGQELIKEDIRNGVVNRVVVAACTPRTHEPIFRKAVSDAGLNKYFFEMANIRDQDSWAHWHDKAGATEKAKKLVASAVAKVRLAEPLEDSYVDVTKATLVIGAGVSGIFAALDIANMGYKVYLLDRQPSIGGNMAKLDKTFPTNDCSACILTPIMVSAGTHPNIELLTYSEVESIDGSIGNFKVLVRKKQTYIDWDKCTGCGACVEACPGKVDNEFNENMDKRKAVYIEFPQAVPKKAVVDIDHCLNCAGRTIGTQPKPHPKTGEPILSPCEKACPTGACDRSIPWDPKGQLIEIKVGTIIAATGFKAMDKTPFKEYSPQSPNVLTSLQFERILSATGPTEGELLRPSDNQHPKTVAFISCVGSRDKNYHRYCSKVCCMYMLKEARLIKEKYPDINVYIFFIDVRTAGKDFEEYYTYCRELGIRVIRGRVGGVDELPGDRLRVRAYDVDMGAPVELESDMVILATAIEPPPGIEELGRKLGIQCGGEGFLKELHTKLYPVETSVKGIYIAGCAQGPKDIPESVSQARAAAAAAAVPLTTGRVVVEPLISEVNADKCSGCGICLPLCPYSAISWKEYGDKKRAHIDPALCTGCGVCASACPSRAITLHGFTTEQIESQIEALTF</sequence>
<evidence type="ECO:0000256" key="2">
    <source>
        <dbReference type="ARBA" id="ARBA00006561"/>
    </source>
</evidence>
<dbReference type="Gene3D" id="3.50.50.60">
    <property type="entry name" value="FAD/NAD(P)-binding domain"/>
    <property type="match status" value="1"/>
</dbReference>
<evidence type="ECO:0000256" key="3">
    <source>
        <dbReference type="ARBA" id="ARBA00022485"/>
    </source>
</evidence>
<dbReference type="Gene3D" id="3.30.70.20">
    <property type="match status" value="2"/>
</dbReference>
<evidence type="ECO:0000256" key="4">
    <source>
        <dbReference type="ARBA" id="ARBA00022723"/>
    </source>
</evidence>
<dbReference type="Pfam" id="PF12838">
    <property type="entry name" value="Fer4_7"/>
    <property type="match status" value="2"/>
</dbReference>
<keyword evidence="4" id="KW-0479">Metal-binding</keyword>
<dbReference type="InterPro" id="IPR017896">
    <property type="entry name" value="4Fe4S_Fe-S-bd"/>
</dbReference>
<evidence type="ECO:0000256" key="1">
    <source>
        <dbReference type="ARBA" id="ARBA00001974"/>
    </source>
</evidence>
<evidence type="ECO:0000259" key="9">
    <source>
        <dbReference type="PROSITE" id="PS51379"/>
    </source>
</evidence>
<evidence type="ECO:0000256" key="6">
    <source>
        <dbReference type="ARBA" id="ARBA00023002"/>
    </source>
</evidence>
<dbReference type="GO" id="GO:0046872">
    <property type="term" value="F:metal ion binding"/>
    <property type="evidence" value="ECO:0007669"/>
    <property type="project" value="UniProtKB-KW"/>
</dbReference>
<dbReference type="Pfam" id="PF12831">
    <property type="entry name" value="FAD_oxidored"/>
    <property type="match status" value="1"/>
</dbReference>
<evidence type="ECO:0000313" key="11">
    <source>
        <dbReference type="Proteomes" id="UP000244792"/>
    </source>
</evidence>
<dbReference type="PANTHER" id="PTHR43498">
    <property type="entry name" value="FERREDOXIN:COB-COM HETERODISULFIDE REDUCTASE SUBUNIT A"/>
    <property type="match status" value="1"/>
</dbReference>
<evidence type="ECO:0000313" key="10">
    <source>
        <dbReference type="EMBL" id="AWB10651.1"/>
    </source>
</evidence>
<keyword evidence="6" id="KW-0560">Oxidoreductase</keyword>
<dbReference type="AlphaFoldDB" id="A0A2R4W1G6"/>
<organism evidence="10 11">
    <name type="scientific">Thermodesulfobium acidiphilum</name>
    <dbReference type="NCBI Taxonomy" id="1794699"/>
    <lineage>
        <taxon>Bacteria</taxon>
        <taxon>Pseudomonadati</taxon>
        <taxon>Thermodesulfobiota</taxon>
        <taxon>Thermodesulfobiia</taxon>
        <taxon>Thermodesulfobiales</taxon>
        <taxon>Thermodesulfobiaceae</taxon>
        <taxon>Thermodesulfobium</taxon>
    </lineage>
</organism>
<dbReference type="EMBL" id="CP020921">
    <property type="protein sequence ID" value="AWB10651.1"/>
    <property type="molecule type" value="Genomic_DNA"/>
</dbReference>
<feature type="domain" description="4Fe-4S ferredoxin-type" evidence="9">
    <location>
        <begin position="600"/>
        <end position="629"/>
    </location>
</feature>
<dbReference type="GO" id="GO:0051539">
    <property type="term" value="F:4 iron, 4 sulfur cluster binding"/>
    <property type="evidence" value="ECO:0007669"/>
    <property type="project" value="UniProtKB-KW"/>
</dbReference>
<dbReference type="Proteomes" id="UP000244792">
    <property type="component" value="Chromosome"/>
</dbReference>
<keyword evidence="5" id="KW-0285">Flavoprotein</keyword>
<gene>
    <name evidence="10" type="ORF">TDSAC_1310</name>
</gene>